<feature type="transmembrane region" description="Helical" evidence="2">
    <location>
        <begin position="24"/>
        <end position="44"/>
    </location>
</feature>
<keyword evidence="2" id="KW-1133">Transmembrane helix</keyword>
<evidence type="ECO:0000313" key="3">
    <source>
        <dbReference type="EMBL" id="OXV07822.1"/>
    </source>
</evidence>
<evidence type="ECO:0000256" key="1">
    <source>
        <dbReference type="SAM" id="MobiDB-lite"/>
    </source>
</evidence>
<evidence type="ECO:0008006" key="5">
    <source>
        <dbReference type="Google" id="ProtNLM"/>
    </source>
</evidence>
<gene>
    <name evidence="3" type="ORF">Egran_04414</name>
</gene>
<proteinExistence type="predicted"/>
<keyword evidence="4" id="KW-1185">Reference proteome</keyword>
<feature type="region of interest" description="Disordered" evidence="1">
    <location>
        <begin position="551"/>
        <end position="647"/>
    </location>
</feature>
<feature type="compositionally biased region" description="Polar residues" evidence="1">
    <location>
        <begin position="615"/>
        <end position="626"/>
    </location>
</feature>
<sequence length="713" mass="80257">MDTGANQSATSPSDGSSNRLSDNVAIAALVFSLVAMLTVMLQFVQTIIATAKGLPNCDKEVMGLWADFVHKRLRWFRLEVQYEAPVIFLTSTNNSHGAVEGNRIWYVDGSPSSCSETRVMLPIKDPEDMLGMGEDPPVNSSGLAPERVSTVNHELATWVTLIEAIQKMERDSRDWERKKWLDVSERQPALSAATLAVAIQSLKRSFDKHPVLKKPYATTAICHIVELAAVLGIYWKEFNHVNNKYRAEGNGYSLSGYSMSEFGIVFAFEKSGWSRFKKNRVVPTSEIKEFCFGNVPTFYRDRNEDGNWKTPINEQGDLQTLQLGSRQEIAQTLNLIGCNAHTTLYYLDEGKKHIHLFPVIFEVLGMLARTLHVTQRPFTRLPNPVIFPLDKQAFSLRRLLAAFSHHLNEEVEHATYRVPKDLIKIQGFAANLDEELPDQDSDYSPIHLDKLHCKLDEIDTVLNATSITKRVVLDVIRRHIQEMLLAINSLAKGVRPSAPTVSPTDTRTPCTEIIGGEISFDDFLRVPPENREREFMQKYFDEIRVRVVSTDSDLHHDPRATKASQAIHTAGPQPQEADYRQNQQQQQQQSPGQQPIDVLQGENSQHDTAPPSQPQPYTETSASQPSSPLPIGTQGRRPTIPQSLDRIGTGISCATTSTWSTMRLNSTEARRNVVWCALVFRMLCWLSLHDFDKKDVQLSKSDLIGSRLPVFII</sequence>
<keyword evidence="2" id="KW-0472">Membrane</keyword>
<name>A0A232LUM1_9EURO</name>
<protein>
    <recommendedName>
        <fullName evidence="5">Modin</fullName>
    </recommendedName>
</protein>
<dbReference type="Proteomes" id="UP000243515">
    <property type="component" value="Unassembled WGS sequence"/>
</dbReference>
<evidence type="ECO:0000313" key="4">
    <source>
        <dbReference type="Proteomes" id="UP000243515"/>
    </source>
</evidence>
<reference evidence="3 4" key="1">
    <citation type="journal article" date="2015" name="Environ. Microbiol.">
        <title>Metagenome sequence of Elaphomyces granulatus from sporocarp tissue reveals Ascomycota ectomycorrhizal fingerprints of genome expansion and a Proteobacteria-rich microbiome.</title>
        <authorList>
            <person name="Quandt C.A."/>
            <person name="Kohler A."/>
            <person name="Hesse C.N."/>
            <person name="Sharpton T.J."/>
            <person name="Martin F."/>
            <person name="Spatafora J.W."/>
        </authorList>
    </citation>
    <scope>NUCLEOTIDE SEQUENCE [LARGE SCALE GENOMIC DNA]</scope>
    <source>
        <strain evidence="3 4">OSC145934</strain>
    </source>
</reference>
<organism evidence="3 4">
    <name type="scientific">Elaphomyces granulatus</name>
    <dbReference type="NCBI Taxonomy" id="519963"/>
    <lineage>
        <taxon>Eukaryota</taxon>
        <taxon>Fungi</taxon>
        <taxon>Dikarya</taxon>
        <taxon>Ascomycota</taxon>
        <taxon>Pezizomycotina</taxon>
        <taxon>Eurotiomycetes</taxon>
        <taxon>Eurotiomycetidae</taxon>
        <taxon>Eurotiales</taxon>
        <taxon>Elaphomycetaceae</taxon>
        <taxon>Elaphomyces</taxon>
    </lineage>
</organism>
<keyword evidence="2" id="KW-0812">Transmembrane</keyword>
<feature type="compositionally biased region" description="Low complexity" evidence="1">
    <location>
        <begin position="580"/>
        <end position="594"/>
    </location>
</feature>
<accession>A0A232LUM1</accession>
<dbReference type="AlphaFoldDB" id="A0A232LUM1"/>
<dbReference type="EMBL" id="NPHW01004530">
    <property type="protein sequence ID" value="OXV07822.1"/>
    <property type="molecule type" value="Genomic_DNA"/>
</dbReference>
<comment type="caution">
    <text evidence="3">The sequence shown here is derived from an EMBL/GenBank/DDBJ whole genome shotgun (WGS) entry which is preliminary data.</text>
</comment>
<evidence type="ECO:0000256" key="2">
    <source>
        <dbReference type="SAM" id="Phobius"/>
    </source>
</evidence>
<dbReference type="OrthoDB" id="4119994at2759"/>